<feature type="transmembrane region" description="Helical" evidence="6">
    <location>
        <begin position="91"/>
        <end position="109"/>
    </location>
</feature>
<dbReference type="GO" id="GO:0016020">
    <property type="term" value="C:membrane"/>
    <property type="evidence" value="ECO:0007669"/>
    <property type="project" value="UniProtKB-SubCell"/>
</dbReference>
<evidence type="ECO:0000259" key="7">
    <source>
        <dbReference type="Pfam" id="PF02683"/>
    </source>
</evidence>
<evidence type="ECO:0000256" key="5">
    <source>
        <dbReference type="ARBA" id="ARBA00023136"/>
    </source>
</evidence>
<evidence type="ECO:0000256" key="6">
    <source>
        <dbReference type="SAM" id="Phobius"/>
    </source>
</evidence>
<feature type="transmembrane region" description="Helical" evidence="6">
    <location>
        <begin position="166"/>
        <end position="192"/>
    </location>
</feature>
<dbReference type="PANTHER" id="PTHR31272">
    <property type="entry name" value="CYTOCHROME C-TYPE BIOGENESIS PROTEIN HI_1454-RELATED"/>
    <property type="match status" value="1"/>
</dbReference>
<evidence type="ECO:0000313" key="9">
    <source>
        <dbReference type="Proteomes" id="UP000183410"/>
    </source>
</evidence>
<gene>
    <name evidence="8" type="ORF">SAMN04487969_14128</name>
</gene>
<feature type="transmembrane region" description="Helical" evidence="6">
    <location>
        <begin position="129"/>
        <end position="154"/>
    </location>
</feature>
<sequence length="237" mass="25595">MEQVTLLVAFTAGALSVFSPCVFPLVPAYVSHISNTMVEAGRIAANRKQLFLRSIGFILGFGIIFILMGASASVIGNFISMRRELIEKFGGILIIVFGLQMMGLLKLKFLMNSKPLQNEKKYGGWFGSFFLGLAFGAGWTPCVGLTLSSILILAGSSESLYQGIGLLAVYSLGLGIPFLLISLLVTFSLSIVKLINRVLPVLSVFNGAIMVALGVMLYTGSFQRLSAMLAKYSFFSF</sequence>
<dbReference type="Pfam" id="PF02683">
    <property type="entry name" value="DsbD_TM"/>
    <property type="match status" value="1"/>
</dbReference>
<dbReference type="AlphaFoldDB" id="A0A1I2IU28"/>
<feature type="transmembrane region" description="Helical" evidence="6">
    <location>
        <begin position="55"/>
        <end position="79"/>
    </location>
</feature>
<protein>
    <submittedName>
        <fullName evidence="8">Cytochrome c-type biogenesis protein</fullName>
    </submittedName>
</protein>
<comment type="subcellular location">
    <subcellularLocation>
        <location evidence="1">Membrane</location>
        <topology evidence="1">Multi-pass membrane protein</topology>
    </subcellularLocation>
</comment>
<feature type="transmembrane region" description="Helical" evidence="6">
    <location>
        <begin position="198"/>
        <end position="218"/>
    </location>
</feature>
<evidence type="ECO:0000256" key="4">
    <source>
        <dbReference type="ARBA" id="ARBA00022989"/>
    </source>
</evidence>
<comment type="similarity">
    <text evidence="2">Belongs to the DsbD family.</text>
</comment>
<dbReference type="InterPro" id="IPR003834">
    <property type="entry name" value="Cyt_c_assmbl_TM_dom"/>
</dbReference>
<evidence type="ECO:0000256" key="3">
    <source>
        <dbReference type="ARBA" id="ARBA00022692"/>
    </source>
</evidence>
<keyword evidence="3 6" id="KW-0812">Transmembrane</keyword>
<evidence type="ECO:0000256" key="2">
    <source>
        <dbReference type="ARBA" id="ARBA00006143"/>
    </source>
</evidence>
<proteinExistence type="inferred from homology"/>
<keyword evidence="5 6" id="KW-0472">Membrane</keyword>
<name>A0A1I2IU28_9BACL</name>
<feature type="domain" description="Cytochrome C biogenesis protein transmembrane" evidence="7">
    <location>
        <begin position="5"/>
        <end position="184"/>
    </location>
</feature>
<dbReference type="PANTHER" id="PTHR31272:SF4">
    <property type="entry name" value="CYTOCHROME C-TYPE BIOGENESIS PROTEIN HI_1454-RELATED"/>
    <property type="match status" value="1"/>
</dbReference>
<keyword evidence="4 6" id="KW-1133">Transmembrane helix</keyword>
<evidence type="ECO:0000313" key="8">
    <source>
        <dbReference type="EMBL" id="SFF45230.1"/>
    </source>
</evidence>
<dbReference type="GO" id="GO:0017004">
    <property type="term" value="P:cytochrome complex assembly"/>
    <property type="evidence" value="ECO:0007669"/>
    <property type="project" value="InterPro"/>
</dbReference>
<dbReference type="InterPro" id="IPR051790">
    <property type="entry name" value="Cytochrome_c-biogenesis_DsbD"/>
</dbReference>
<keyword evidence="9" id="KW-1185">Reference proteome</keyword>
<dbReference type="EMBL" id="FONN01000041">
    <property type="protein sequence ID" value="SFF45230.1"/>
    <property type="molecule type" value="Genomic_DNA"/>
</dbReference>
<dbReference type="Proteomes" id="UP000183410">
    <property type="component" value="Unassembled WGS sequence"/>
</dbReference>
<evidence type="ECO:0000256" key="1">
    <source>
        <dbReference type="ARBA" id="ARBA00004141"/>
    </source>
</evidence>
<organism evidence="8 9">
    <name type="scientific">Paenibacillus algorifonticola</name>
    <dbReference type="NCBI Taxonomy" id="684063"/>
    <lineage>
        <taxon>Bacteria</taxon>
        <taxon>Bacillati</taxon>
        <taxon>Bacillota</taxon>
        <taxon>Bacilli</taxon>
        <taxon>Bacillales</taxon>
        <taxon>Paenibacillaceae</taxon>
        <taxon>Paenibacillus</taxon>
    </lineage>
</organism>
<reference evidence="9" key="1">
    <citation type="submission" date="2016-10" db="EMBL/GenBank/DDBJ databases">
        <authorList>
            <person name="Varghese N."/>
            <person name="Submissions S."/>
        </authorList>
    </citation>
    <scope>NUCLEOTIDE SEQUENCE [LARGE SCALE GENOMIC DNA]</scope>
    <source>
        <strain evidence="9">CGMCC 1.10223</strain>
    </source>
</reference>
<accession>A0A1I2IU28</accession>